<dbReference type="Gene3D" id="3.40.710.10">
    <property type="entry name" value="DD-peptidase/beta-lactamase superfamily"/>
    <property type="match status" value="1"/>
</dbReference>
<evidence type="ECO:0000259" key="2">
    <source>
        <dbReference type="Pfam" id="PF00144"/>
    </source>
</evidence>
<dbReference type="Proteomes" id="UP000054321">
    <property type="component" value="Unassembled WGS sequence"/>
</dbReference>
<evidence type="ECO:0008006" key="6">
    <source>
        <dbReference type="Google" id="ProtNLM"/>
    </source>
</evidence>
<proteinExistence type="inferred from homology"/>
<reference evidence="5" key="2">
    <citation type="submission" date="2015-01" db="EMBL/GenBank/DDBJ databases">
        <title>Evolutionary Origins and Diversification of the Mycorrhizal Mutualists.</title>
        <authorList>
            <consortium name="DOE Joint Genome Institute"/>
            <consortium name="Mycorrhizal Genomics Consortium"/>
            <person name="Kohler A."/>
            <person name="Kuo A."/>
            <person name="Nagy L.G."/>
            <person name="Floudas D."/>
            <person name="Copeland A."/>
            <person name="Barry K.W."/>
            <person name="Cichocki N."/>
            <person name="Veneault-Fourrey C."/>
            <person name="LaButti K."/>
            <person name="Lindquist E.A."/>
            <person name="Lipzen A."/>
            <person name="Lundell T."/>
            <person name="Morin E."/>
            <person name="Murat C."/>
            <person name="Riley R."/>
            <person name="Ohm R."/>
            <person name="Sun H."/>
            <person name="Tunlid A."/>
            <person name="Henrissat B."/>
            <person name="Grigoriev I.V."/>
            <person name="Hibbett D.S."/>
            <person name="Martin F."/>
        </authorList>
    </citation>
    <scope>NUCLEOTIDE SEQUENCE [LARGE SCALE GENOMIC DNA]</scope>
    <source>
        <strain evidence="5">Zn</strain>
    </source>
</reference>
<evidence type="ECO:0000256" key="1">
    <source>
        <dbReference type="ARBA" id="ARBA00038215"/>
    </source>
</evidence>
<dbReference type="InterPro" id="IPR012338">
    <property type="entry name" value="Beta-lactam/transpept-like"/>
</dbReference>
<feature type="domain" description="Peptidase S12 Pab87-related C-terminal" evidence="3">
    <location>
        <begin position="410"/>
        <end position="511"/>
    </location>
</feature>
<dbReference type="EMBL" id="KN832879">
    <property type="protein sequence ID" value="KIM99215.1"/>
    <property type="molecule type" value="Genomic_DNA"/>
</dbReference>
<sequence>MSHSKYDPLDNTFDEIITRALVEWHVPGMSVVVLSGDQTFSKGYGVSKISHEKVTPSTLFYAASTTKSFTAAAVSLLVDDERPVKSSDSTSAVSKRLEWTTPIHAILPEDFVLQDMYATNHTTLLDALTHRTGMPDHEASFPSSTTSVRDAVRCIRHLPATAELRQEFIYNNIMYTAVSHAIETITSQSLGAFLRERIWEPLGMKETFWTLEEARSAEMEGGVRLATGYAWDEVNSLYVAEDPPDFPVVSGSGAIISNVLDYAKWLRCMMTCSSPLSPRGHSSLTSPRIVYSAAKNPYPGDHLYALGWYVDVYRGEKIIWHSGGWTGFGSVMAFLPGRQWGFAMMGNTARTSNYVQIIAYFHLLDDLLGTPERERIDWSARWRSKLEERRAELANARERLYPTIPGHILPTSLKIEKYTGRYVHAAYGVMAFVVVGNSLVADRLKQEIAMEIRLEHVSGEFWLATLAVVNRSKQDMEVVRAEFRVDADGECRRFGIELEPMMKGEKIWFTR</sequence>
<dbReference type="InterPro" id="IPR001466">
    <property type="entry name" value="Beta-lactam-related"/>
</dbReference>
<reference evidence="4 5" key="1">
    <citation type="submission" date="2014-04" db="EMBL/GenBank/DDBJ databases">
        <authorList>
            <consortium name="DOE Joint Genome Institute"/>
            <person name="Kuo A."/>
            <person name="Martino E."/>
            <person name="Perotto S."/>
            <person name="Kohler A."/>
            <person name="Nagy L.G."/>
            <person name="Floudas D."/>
            <person name="Copeland A."/>
            <person name="Barry K.W."/>
            <person name="Cichocki N."/>
            <person name="Veneault-Fourrey C."/>
            <person name="LaButti K."/>
            <person name="Lindquist E.A."/>
            <person name="Lipzen A."/>
            <person name="Lundell T."/>
            <person name="Morin E."/>
            <person name="Murat C."/>
            <person name="Sun H."/>
            <person name="Tunlid A."/>
            <person name="Henrissat B."/>
            <person name="Grigoriev I.V."/>
            <person name="Hibbett D.S."/>
            <person name="Martin F."/>
            <person name="Nordberg H.P."/>
            <person name="Cantor M.N."/>
            <person name="Hua S.X."/>
        </authorList>
    </citation>
    <scope>NUCLEOTIDE SEQUENCE [LARGE SCALE GENOMIC DNA]</scope>
    <source>
        <strain evidence="4 5">Zn</strain>
    </source>
</reference>
<evidence type="ECO:0000313" key="4">
    <source>
        <dbReference type="EMBL" id="KIM99215.1"/>
    </source>
</evidence>
<dbReference type="PANTHER" id="PTHR46825">
    <property type="entry name" value="D-ALANYL-D-ALANINE-CARBOXYPEPTIDASE/ENDOPEPTIDASE AMPH"/>
    <property type="match status" value="1"/>
</dbReference>
<name>A0A0C3GT79_OIDMZ</name>
<protein>
    <recommendedName>
        <fullName evidence="6">Beta-lactamase-related domain-containing protein</fullName>
    </recommendedName>
</protein>
<organism evidence="4 5">
    <name type="scientific">Oidiodendron maius (strain Zn)</name>
    <dbReference type="NCBI Taxonomy" id="913774"/>
    <lineage>
        <taxon>Eukaryota</taxon>
        <taxon>Fungi</taxon>
        <taxon>Dikarya</taxon>
        <taxon>Ascomycota</taxon>
        <taxon>Pezizomycotina</taxon>
        <taxon>Leotiomycetes</taxon>
        <taxon>Leotiomycetes incertae sedis</taxon>
        <taxon>Myxotrichaceae</taxon>
        <taxon>Oidiodendron</taxon>
    </lineage>
</organism>
<dbReference type="InterPro" id="IPR021860">
    <property type="entry name" value="Peptidase_S12_Pab87-rel_C"/>
</dbReference>
<comment type="similarity">
    <text evidence="1">Belongs to the peptidase S12 family.</text>
</comment>
<evidence type="ECO:0000259" key="3">
    <source>
        <dbReference type="Pfam" id="PF11954"/>
    </source>
</evidence>
<dbReference type="PANTHER" id="PTHR46825:SF9">
    <property type="entry name" value="BETA-LACTAMASE-RELATED DOMAIN-CONTAINING PROTEIN"/>
    <property type="match status" value="1"/>
</dbReference>
<dbReference type="InterPro" id="IPR050491">
    <property type="entry name" value="AmpC-like"/>
</dbReference>
<accession>A0A0C3GT79</accession>
<dbReference type="STRING" id="913774.A0A0C3GT79"/>
<gene>
    <name evidence="4" type="ORF">OIDMADRAFT_166847</name>
</gene>
<dbReference type="AlphaFoldDB" id="A0A0C3GT79"/>
<dbReference type="Pfam" id="PF00144">
    <property type="entry name" value="Beta-lactamase"/>
    <property type="match status" value="1"/>
</dbReference>
<dbReference type="SUPFAM" id="SSF56601">
    <property type="entry name" value="beta-lactamase/transpeptidase-like"/>
    <property type="match status" value="1"/>
</dbReference>
<dbReference type="OrthoDB" id="5946976at2759"/>
<evidence type="ECO:0000313" key="5">
    <source>
        <dbReference type="Proteomes" id="UP000054321"/>
    </source>
</evidence>
<keyword evidence="5" id="KW-1185">Reference proteome</keyword>
<dbReference type="Pfam" id="PF11954">
    <property type="entry name" value="DUF3471"/>
    <property type="match status" value="1"/>
</dbReference>
<dbReference type="HOGENOM" id="CLU_020027_14_1_1"/>
<feature type="domain" description="Beta-lactamase-related" evidence="2">
    <location>
        <begin position="14"/>
        <end position="354"/>
    </location>
</feature>
<dbReference type="InParanoid" id="A0A0C3GT79"/>